<name>A0ABT7ZQW4_9FLAO</name>
<sequence>MSKNSKFKIAVFFTILFMALISAPTVILSFDESADVSNFYSITEEEENVNFKLLFERTSELSENLILSDAGVHLISYTFKTYPKPHLNLISPPPDKIIS</sequence>
<dbReference type="RefSeq" id="WP_290205084.1">
    <property type="nucleotide sequence ID" value="NZ_JASDDK010000001.1"/>
</dbReference>
<dbReference type="Proteomes" id="UP001231197">
    <property type="component" value="Unassembled WGS sequence"/>
</dbReference>
<evidence type="ECO:0000313" key="1">
    <source>
        <dbReference type="EMBL" id="MDN3491377.1"/>
    </source>
</evidence>
<protein>
    <submittedName>
        <fullName evidence="1">Uncharacterized protein</fullName>
    </submittedName>
</protein>
<gene>
    <name evidence="1" type="ORF">QMA06_01500</name>
</gene>
<organism evidence="1 2">
    <name type="scientific">Winogradskyella bathintestinalis</name>
    <dbReference type="NCBI Taxonomy" id="3035208"/>
    <lineage>
        <taxon>Bacteria</taxon>
        <taxon>Pseudomonadati</taxon>
        <taxon>Bacteroidota</taxon>
        <taxon>Flavobacteriia</taxon>
        <taxon>Flavobacteriales</taxon>
        <taxon>Flavobacteriaceae</taxon>
        <taxon>Winogradskyella</taxon>
    </lineage>
</organism>
<keyword evidence="2" id="KW-1185">Reference proteome</keyword>
<reference evidence="1 2" key="1">
    <citation type="journal article" date="2023" name="Int. J. Syst. Evol. Microbiol.">
        <title>Winogradskyella bathintestinalis sp. nov., isolated from the intestine of the deep-sea loosejaw dragonfish, Malacosteus niger.</title>
        <authorList>
            <person name="Uniacke-Lowe S."/>
            <person name="Johnson C.N."/>
            <person name="Stanton C."/>
            <person name="Hill C."/>
            <person name="Ross P."/>
        </authorList>
    </citation>
    <scope>NUCLEOTIDE SEQUENCE [LARGE SCALE GENOMIC DNA]</scope>
    <source>
        <strain evidence="1 2">APC 3343</strain>
    </source>
</reference>
<proteinExistence type="predicted"/>
<dbReference type="EMBL" id="JASDDK010000001">
    <property type="protein sequence ID" value="MDN3491377.1"/>
    <property type="molecule type" value="Genomic_DNA"/>
</dbReference>
<comment type="caution">
    <text evidence="1">The sequence shown here is derived from an EMBL/GenBank/DDBJ whole genome shotgun (WGS) entry which is preliminary data.</text>
</comment>
<evidence type="ECO:0000313" key="2">
    <source>
        <dbReference type="Proteomes" id="UP001231197"/>
    </source>
</evidence>
<accession>A0ABT7ZQW4</accession>